<name>A0A7K1U229_9BACT</name>
<dbReference type="RefSeq" id="WP_157305826.1">
    <property type="nucleotide sequence ID" value="NZ_WRXN01000003.1"/>
</dbReference>
<keyword evidence="7" id="KW-1185">Reference proteome</keyword>
<feature type="transmembrane region" description="Helical" evidence="5">
    <location>
        <begin position="42"/>
        <end position="65"/>
    </location>
</feature>
<feature type="transmembrane region" description="Helical" evidence="5">
    <location>
        <begin position="74"/>
        <end position="94"/>
    </location>
</feature>
<dbReference type="GO" id="GO:0016020">
    <property type="term" value="C:membrane"/>
    <property type="evidence" value="ECO:0007669"/>
    <property type="project" value="UniProtKB-SubCell"/>
</dbReference>
<evidence type="ECO:0000256" key="2">
    <source>
        <dbReference type="ARBA" id="ARBA00022692"/>
    </source>
</evidence>
<dbReference type="InterPro" id="IPR032808">
    <property type="entry name" value="DoxX"/>
</dbReference>
<comment type="caution">
    <text evidence="6">The sequence shown here is derived from an EMBL/GenBank/DDBJ whole genome shotgun (WGS) entry which is preliminary data.</text>
</comment>
<gene>
    <name evidence="6" type="ORF">GO493_09055</name>
</gene>
<reference evidence="6 7" key="1">
    <citation type="submission" date="2019-12" db="EMBL/GenBank/DDBJ databases">
        <title>Chitinophaga sp. strain ysch24 (GDMCC 1.1355), whole genome shotgun sequence.</title>
        <authorList>
            <person name="Zhang X."/>
        </authorList>
    </citation>
    <scope>NUCLEOTIDE SEQUENCE [LARGE SCALE GENOMIC DNA]</scope>
    <source>
        <strain evidence="7">ysch24</strain>
    </source>
</reference>
<evidence type="ECO:0000313" key="7">
    <source>
        <dbReference type="Proteomes" id="UP000461730"/>
    </source>
</evidence>
<evidence type="ECO:0000256" key="3">
    <source>
        <dbReference type="ARBA" id="ARBA00022989"/>
    </source>
</evidence>
<accession>A0A7K1U229</accession>
<keyword evidence="2 5" id="KW-0812">Transmembrane</keyword>
<feature type="transmembrane region" description="Helical" evidence="5">
    <location>
        <begin position="9"/>
        <end position="30"/>
    </location>
</feature>
<dbReference type="Proteomes" id="UP000461730">
    <property type="component" value="Unassembled WGS sequence"/>
</dbReference>
<evidence type="ECO:0000256" key="4">
    <source>
        <dbReference type="ARBA" id="ARBA00023136"/>
    </source>
</evidence>
<evidence type="ECO:0000313" key="6">
    <source>
        <dbReference type="EMBL" id="MVT08403.1"/>
    </source>
</evidence>
<sequence>MSGKRNKIIYWIATLWLALGMVSTGIVQFLKMKDEVDVITRLGYPLYFLTILSIWKFLGVVAVLIPKFPLVKEWAYAGFFFAMSGAMFSHIASGGPVKDIFPSLLLIALTVVSWYFRPADRRLVPVNQ</sequence>
<evidence type="ECO:0000256" key="5">
    <source>
        <dbReference type="SAM" id="Phobius"/>
    </source>
</evidence>
<dbReference type="AlphaFoldDB" id="A0A7K1U229"/>
<organism evidence="6 7">
    <name type="scientific">Chitinophaga tropicalis</name>
    <dbReference type="NCBI Taxonomy" id="2683588"/>
    <lineage>
        <taxon>Bacteria</taxon>
        <taxon>Pseudomonadati</taxon>
        <taxon>Bacteroidota</taxon>
        <taxon>Chitinophagia</taxon>
        <taxon>Chitinophagales</taxon>
        <taxon>Chitinophagaceae</taxon>
        <taxon>Chitinophaga</taxon>
    </lineage>
</organism>
<evidence type="ECO:0000256" key="1">
    <source>
        <dbReference type="ARBA" id="ARBA00004141"/>
    </source>
</evidence>
<feature type="transmembrane region" description="Helical" evidence="5">
    <location>
        <begin position="100"/>
        <end position="116"/>
    </location>
</feature>
<protein>
    <submittedName>
        <fullName evidence="6">DoxX family protein</fullName>
    </submittedName>
</protein>
<proteinExistence type="predicted"/>
<keyword evidence="3 5" id="KW-1133">Transmembrane helix</keyword>
<keyword evidence="4 5" id="KW-0472">Membrane</keyword>
<dbReference type="PIRSF" id="PIRSF030066">
    <property type="entry name" value="UCP030066"/>
    <property type="match status" value="1"/>
</dbReference>
<comment type="subcellular location">
    <subcellularLocation>
        <location evidence="1">Membrane</location>
        <topology evidence="1">Multi-pass membrane protein</topology>
    </subcellularLocation>
</comment>
<dbReference type="EMBL" id="WRXN01000003">
    <property type="protein sequence ID" value="MVT08403.1"/>
    <property type="molecule type" value="Genomic_DNA"/>
</dbReference>
<dbReference type="InterPro" id="IPR016944">
    <property type="entry name" value="UCP030066"/>
</dbReference>
<dbReference type="Pfam" id="PF13564">
    <property type="entry name" value="DoxX_2"/>
    <property type="match status" value="1"/>
</dbReference>